<dbReference type="InterPro" id="IPR039374">
    <property type="entry name" value="SIP_fam"/>
</dbReference>
<name>A0A6P1T093_9RHOB</name>
<keyword evidence="4" id="KW-1185">Reference proteome</keyword>
<dbReference type="InterPro" id="IPR017927">
    <property type="entry name" value="FAD-bd_FR_type"/>
</dbReference>
<feature type="domain" description="FAD-binding FR-type" evidence="2">
    <location>
        <begin position="106"/>
        <end position="228"/>
    </location>
</feature>
<dbReference type="Pfam" id="PF04954">
    <property type="entry name" value="SIP"/>
    <property type="match status" value="1"/>
</dbReference>
<dbReference type="Proteomes" id="UP000464495">
    <property type="component" value="Chromosome"/>
</dbReference>
<reference evidence="3 4" key="1">
    <citation type="submission" date="2019-12" db="EMBL/GenBank/DDBJ databases">
        <title>Complete genome sequence of Algicella marina strain 9Alg 56(T) isolated from the red alga Tichocarpus crinitus.</title>
        <authorList>
            <person name="Kim S.-G."/>
            <person name="Nedashkovskaya O.I."/>
        </authorList>
    </citation>
    <scope>NUCLEOTIDE SEQUENCE [LARGE SCALE GENOMIC DNA]</scope>
    <source>
        <strain evidence="3 4">9Alg 56</strain>
    </source>
</reference>
<dbReference type="GO" id="GO:0016491">
    <property type="term" value="F:oxidoreductase activity"/>
    <property type="evidence" value="ECO:0007669"/>
    <property type="project" value="InterPro"/>
</dbReference>
<evidence type="ECO:0000313" key="3">
    <source>
        <dbReference type="EMBL" id="QHQ35141.1"/>
    </source>
</evidence>
<dbReference type="PANTHER" id="PTHR30157">
    <property type="entry name" value="FERRIC REDUCTASE, NADPH-DEPENDENT"/>
    <property type="match status" value="1"/>
</dbReference>
<dbReference type="PANTHER" id="PTHR30157:SF0">
    <property type="entry name" value="NADPH-DEPENDENT FERRIC-CHELATE REDUCTASE"/>
    <property type="match status" value="1"/>
</dbReference>
<proteinExistence type="inferred from homology"/>
<evidence type="ECO:0000313" key="4">
    <source>
        <dbReference type="Proteomes" id="UP000464495"/>
    </source>
</evidence>
<evidence type="ECO:0000256" key="1">
    <source>
        <dbReference type="ARBA" id="ARBA00035644"/>
    </source>
</evidence>
<dbReference type="EMBL" id="CP046620">
    <property type="protein sequence ID" value="QHQ35141.1"/>
    <property type="molecule type" value="Genomic_DNA"/>
</dbReference>
<dbReference type="Pfam" id="PF08021">
    <property type="entry name" value="FAD_binding_9"/>
    <property type="match status" value="1"/>
</dbReference>
<gene>
    <name evidence="3" type="ORF">GO499_07990</name>
</gene>
<evidence type="ECO:0000259" key="2">
    <source>
        <dbReference type="PROSITE" id="PS51384"/>
    </source>
</evidence>
<comment type="similarity">
    <text evidence="1">Belongs to the SIP oxidoreductase family.</text>
</comment>
<dbReference type="Gene3D" id="2.40.30.10">
    <property type="entry name" value="Translation factors"/>
    <property type="match status" value="1"/>
</dbReference>
<organism evidence="3 4">
    <name type="scientific">Algicella marina</name>
    <dbReference type="NCBI Taxonomy" id="2683284"/>
    <lineage>
        <taxon>Bacteria</taxon>
        <taxon>Pseudomonadati</taxon>
        <taxon>Pseudomonadota</taxon>
        <taxon>Alphaproteobacteria</taxon>
        <taxon>Rhodobacterales</taxon>
        <taxon>Paracoccaceae</taxon>
        <taxon>Algicella</taxon>
    </lineage>
</organism>
<dbReference type="CDD" id="cd06193">
    <property type="entry name" value="siderophore_interacting"/>
    <property type="match status" value="1"/>
</dbReference>
<dbReference type="InterPro" id="IPR013113">
    <property type="entry name" value="SIP_FAD-bd"/>
</dbReference>
<dbReference type="AlphaFoldDB" id="A0A6P1T093"/>
<dbReference type="KEGG" id="amaq:GO499_07990"/>
<dbReference type="InterPro" id="IPR007037">
    <property type="entry name" value="SIP_rossman_dom"/>
</dbReference>
<protein>
    <submittedName>
        <fullName evidence="3">Siderophore-interacting protein</fullName>
    </submittedName>
</protein>
<dbReference type="RefSeq" id="WP_161861706.1">
    <property type="nucleotide sequence ID" value="NZ_CP046620.1"/>
</dbReference>
<dbReference type="InterPro" id="IPR039261">
    <property type="entry name" value="FNR_nucleotide-bd"/>
</dbReference>
<dbReference type="Gene3D" id="3.40.50.80">
    <property type="entry name" value="Nucleotide-binding domain of ferredoxin-NADP reductase (FNR) module"/>
    <property type="match status" value="1"/>
</dbReference>
<dbReference type="PROSITE" id="PS51384">
    <property type="entry name" value="FAD_FR"/>
    <property type="match status" value="1"/>
</dbReference>
<dbReference type="InterPro" id="IPR017938">
    <property type="entry name" value="Riboflavin_synthase-like_b-brl"/>
</dbReference>
<dbReference type="SUPFAM" id="SSF63380">
    <property type="entry name" value="Riboflavin synthase domain-like"/>
    <property type="match status" value="1"/>
</dbReference>
<sequence>MPASVISQASYQGPLPDGLLAHLEEHIVEFGVPVQQVAGGLHVTFGTTSVDLRLGDSAIDVKISAADEIGLYQMRESVCHLLDHVFPESTGQMAWQGAELTSRRPPNFQLAQVRSVAPHGASFLRVELQCENLVALASGPMHFSLLLPPAERAAHWPEINDKGRTIWPEGRDAIHRAAYTFVSLDAASNCFTFDVFVHEGGRTTTWARSATCGETVGIMGPGGGDFPPGDTLIMAGDETALPAIRRILENSDASRRGTVYIEIGNPCDACPLKAPAGIDIHWCIRGEDSLQERLFSHPVSTSSEGVFVWVAAEQSLIREAKAHFRDKLKLDRAQCYLASYWSA</sequence>
<accession>A0A6P1T093</accession>